<dbReference type="EMBL" id="CP095073">
    <property type="protein sequence ID" value="UOQ46071.1"/>
    <property type="molecule type" value="Genomic_DNA"/>
</dbReference>
<dbReference type="Gene3D" id="3.30.310.100">
    <property type="entry name" value="YugN-like"/>
    <property type="match status" value="1"/>
</dbReference>
<dbReference type="Pfam" id="PF08868">
    <property type="entry name" value="YugN"/>
    <property type="match status" value="1"/>
</dbReference>
<protein>
    <submittedName>
        <fullName evidence="1">YugN-like family protein</fullName>
    </submittedName>
</protein>
<keyword evidence="2" id="KW-1185">Reference proteome</keyword>
<sequence length="142" mass="16428">MIPLSSSITGEVYAFSDIEQELHPLGFRLSDNWDYEHGYFDYKIDSQDGYHFLRIPFSVTAGSLDSPYDSSLVRVEEPFLLAHIYQDGLDDHVREGNFRAAFDQFQEPKDKDGHVPERYVNIGRELIENVEQALTSKRSEHN</sequence>
<evidence type="ECO:0000313" key="1">
    <source>
        <dbReference type="EMBL" id="UOQ46071.1"/>
    </source>
</evidence>
<reference evidence="1 2" key="1">
    <citation type="submission" date="2022-04" db="EMBL/GenBank/DDBJ databases">
        <title>Halobacillus sp. isolated from saltern.</title>
        <authorList>
            <person name="Won M."/>
            <person name="Lee C.-M."/>
            <person name="Woen H.-Y."/>
            <person name="Kwon S.-W."/>
        </authorList>
    </citation>
    <scope>NUCLEOTIDE SEQUENCE [LARGE SCALE GENOMIC DNA]</scope>
    <source>
        <strain evidence="1 2">SSBR10-3</strain>
    </source>
</reference>
<dbReference type="InterPro" id="IPR014967">
    <property type="entry name" value="Uncharacterised_YugN-like"/>
</dbReference>
<dbReference type="InterPro" id="IPR036491">
    <property type="entry name" value="YugN-like_sf"/>
</dbReference>
<accession>A0ABY4ENN9</accession>
<evidence type="ECO:0000313" key="2">
    <source>
        <dbReference type="Proteomes" id="UP000831787"/>
    </source>
</evidence>
<name>A0ABY4ENN9_9BACI</name>
<organism evidence="1 2">
    <name type="scientific">Halobacillus salinarum</name>
    <dbReference type="NCBI Taxonomy" id="2932257"/>
    <lineage>
        <taxon>Bacteria</taxon>
        <taxon>Bacillati</taxon>
        <taxon>Bacillota</taxon>
        <taxon>Bacilli</taxon>
        <taxon>Bacillales</taxon>
        <taxon>Bacillaceae</taxon>
        <taxon>Halobacillus</taxon>
    </lineage>
</organism>
<dbReference type="Proteomes" id="UP000831787">
    <property type="component" value="Chromosome"/>
</dbReference>
<dbReference type="SUPFAM" id="SSF160755">
    <property type="entry name" value="YugN-like"/>
    <property type="match status" value="1"/>
</dbReference>
<gene>
    <name evidence="1" type="ORF">MUN89_09210</name>
</gene>
<proteinExistence type="predicted"/>